<proteinExistence type="predicted"/>
<dbReference type="Proteomes" id="UP000018890">
    <property type="component" value="Unassembled WGS sequence"/>
</dbReference>
<dbReference type="OrthoDB" id="2947883at2"/>
<organism evidence="2 3">
    <name type="scientific">Halalkalibacter wakoensis JCM 9140</name>
    <dbReference type="NCBI Taxonomy" id="1236970"/>
    <lineage>
        <taxon>Bacteria</taxon>
        <taxon>Bacillati</taxon>
        <taxon>Bacillota</taxon>
        <taxon>Bacilli</taxon>
        <taxon>Bacillales</taxon>
        <taxon>Bacillaceae</taxon>
        <taxon>Halalkalibacter</taxon>
    </lineage>
</organism>
<protein>
    <submittedName>
        <fullName evidence="2">Uncharacterized protein</fullName>
    </submittedName>
</protein>
<evidence type="ECO:0000313" key="2">
    <source>
        <dbReference type="EMBL" id="GAE27612.1"/>
    </source>
</evidence>
<accession>W4Q6I5</accession>
<feature type="coiled-coil region" evidence="1">
    <location>
        <begin position="13"/>
        <end position="47"/>
    </location>
</feature>
<comment type="caution">
    <text evidence="2">The sequence shown here is derived from an EMBL/GenBank/DDBJ whole genome shotgun (WGS) entry which is preliminary data.</text>
</comment>
<keyword evidence="3" id="KW-1185">Reference proteome</keyword>
<dbReference type="RefSeq" id="WP_156314908.1">
    <property type="nucleotide sequence ID" value="NZ_BAUT01000057.1"/>
</dbReference>
<evidence type="ECO:0000313" key="3">
    <source>
        <dbReference type="Proteomes" id="UP000018890"/>
    </source>
</evidence>
<sequence>MGESQELKVAYDLSQLKRQIRDYQLDNELLVRENQLLKQQVRVLKAKRIMGKGSDH</sequence>
<dbReference type="AlphaFoldDB" id="W4Q6I5"/>
<name>W4Q6I5_9BACI</name>
<dbReference type="EMBL" id="BAUT01000057">
    <property type="protein sequence ID" value="GAE27612.1"/>
    <property type="molecule type" value="Genomic_DNA"/>
</dbReference>
<gene>
    <name evidence="2" type="ORF">JCM9140_3765</name>
</gene>
<dbReference type="STRING" id="1236970.JCM9140_3765"/>
<reference evidence="2" key="1">
    <citation type="journal article" date="2014" name="Genome Announc.">
        <title>Draft Genome Sequences of Three Alkaliphilic Bacillus Strains, Bacillus wakoensis JCM 9140T, Bacillus akibai JCM 9157T, and Bacillus hemicellulosilyticus JCM 9152T.</title>
        <authorList>
            <person name="Yuki M."/>
            <person name="Oshima K."/>
            <person name="Suda W."/>
            <person name="Oshida Y."/>
            <person name="Kitamura K."/>
            <person name="Iida T."/>
            <person name="Hattori M."/>
            <person name="Ohkuma M."/>
        </authorList>
    </citation>
    <scope>NUCLEOTIDE SEQUENCE [LARGE SCALE GENOMIC DNA]</scope>
    <source>
        <strain evidence="2">JCM 9140</strain>
    </source>
</reference>
<evidence type="ECO:0000256" key="1">
    <source>
        <dbReference type="SAM" id="Coils"/>
    </source>
</evidence>
<keyword evidence="1" id="KW-0175">Coiled coil</keyword>